<accession>A0ABQ4NC48</accession>
<keyword evidence="3" id="KW-1185">Reference proteome</keyword>
<gene>
    <name evidence="2" type="ORF">PACILC2_43720</name>
</gene>
<dbReference type="Proteomes" id="UP000680304">
    <property type="component" value="Unassembled WGS sequence"/>
</dbReference>
<evidence type="ECO:0008006" key="4">
    <source>
        <dbReference type="Google" id="ProtNLM"/>
    </source>
</evidence>
<organism evidence="2 3">
    <name type="scientific">Paenibacillus cisolokensis</name>
    <dbReference type="NCBI Taxonomy" id="1658519"/>
    <lineage>
        <taxon>Bacteria</taxon>
        <taxon>Bacillati</taxon>
        <taxon>Bacillota</taxon>
        <taxon>Bacilli</taxon>
        <taxon>Bacillales</taxon>
        <taxon>Paenibacillaceae</taxon>
        <taxon>Paenibacillus</taxon>
    </lineage>
</organism>
<comment type="caution">
    <text evidence="2">The sequence shown here is derived from an EMBL/GenBank/DDBJ whole genome shotgun (WGS) entry which is preliminary data.</text>
</comment>
<name>A0ABQ4NC48_9BACL</name>
<proteinExistence type="predicted"/>
<sequence>MSVGAALLASPGLAVPAAAAAATSAYENAADYSLFLEEKYAIDYQGVATKGQYLESVADVLGARHSGAEVAFRDLNADDDVYPAAAALYEQGVLTADTVGAEKKLTPAAAVFVAVKAAGLQELANTYPQEKIDRALAKLKRKSAALTPQAAKELAAAADTGLLPAEYYGEFYAGAGQPASPELIETLLGKILTFNGKYKRYIGYVSDHDIVAKLTAAYASSGLIAAPELRDAADAALRQNLVTGYNLKDSRFDPNFVQSLSLTYSHDNLKHAIQLIGLLRSEHIDAKVQFEPKTSAFIYLKEWGEPQETEDYRVVQIENGNYIAYAKEYDISFEFERAADKEKFDAIVTAYAKKDSDDEPNLLAGSWWQPLYYSLTELDNYEVITNNKFSDGRYYVQSFSLNDDAAAVAEGFRRLAPDAKAESYRFWVDKPFFRYLNGESE</sequence>
<feature type="chain" id="PRO_5046691273" description="SLH domain-containing protein" evidence="1">
    <location>
        <begin position="21"/>
        <end position="441"/>
    </location>
</feature>
<dbReference type="EMBL" id="BOVJ01000153">
    <property type="protein sequence ID" value="GIQ65804.1"/>
    <property type="molecule type" value="Genomic_DNA"/>
</dbReference>
<dbReference type="RefSeq" id="WP_244863667.1">
    <property type="nucleotide sequence ID" value="NZ_BOVJ01000153.1"/>
</dbReference>
<evidence type="ECO:0000313" key="3">
    <source>
        <dbReference type="Proteomes" id="UP000680304"/>
    </source>
</evidence>
<keyword evidence="1" id="KW-0732">Signal</keyword>
<evidence type="ECO:0000313" key="2">
    <source>
        <dbReference type="EMBL" id="GIQ65804.1"/>
    </source>
</evidence>
<protein>
    <recommendedName>
        <fullName evidence="4">SLH domain-containing protein</fullName>
    </recommendedName>
</protein>
<evidence type="ECO:0000256" key="1">
    <source>
        <dbReference type="SAM" id="SignalP"/>
    </source>
</evidence>
<reference evidence="2 3" key="1">
    <citation type="submission" date="2021-04" db="EMBL/GenBank/DDBJ databases">
        <title>Draft genome sequence of Paenibacillus cisolokensis, LC2-13A.</title>
        <authorList>
            <person name="Uke A."/>
            <person name="Chhe C."/>
            <person name="Baramee S."/>
            <person name="Kosugi A."/>
        </authorList>
    </citation>
    <scope>NUCLEOTIDE SEQUENCE [LARGE SCALE GENOMIC DNA]</scope>
    <source>
        <strain evidence="2 3">LC2-13A</strain>
    </source>
</reference>
<feature type="signal peptide" evidence="1">
    <location>
        <begin position="1"/>
        <end position="20"/>
    </location>
</feature>